<gene>
    <name evidence="1" type="ORF">DAPPPG734_04960</name>
</gene>
<proteinExistence type="predicted"/>
<evidence type="ECO:0000313" key="1">
    <source>
        <dbReference type="EMBL" id="CAH6205720.1"/>
    </source>
</evidence>
<organism evidence="1 2">
    <name type="scientific">Enterobacter agglomerans</name>
    <name type="common">Erwinia herbicola</name>
    <name type="synonym">Pantoea agglomerans</name>
    <dbReference type="NCBI Taxonomy" id="549"/>
    <lineage>
        <taxon>Bacteria</taxon>
        <taxon>Pseudomonadati</taxon>
        <taxon>Pseudomonadota</taxon>
        <taxon>Gammaproteobacteria</taxon>
        <taxon>Enterobacterales</taxon>
        <taxon>Erwiniaceae</taxon>
        <taxon>Pantoea</taxon>
        <taxon>Pantoea agglomerans group</taxon>
    </lineage>
</organism>
<evidence type="ECO:0000313" key="2">
    <source>
        <dbReference type="Proteomes" id="UP001158961"/>
    </source>
</evidence>
<dbReference type="Proteomes" id="UP001158961">
    <property type="component" value="Chromosome"/>
</dbReference>
<reference evidence="1" key="1">
    <citation type="submission" date="2022-05" db="EMBL/GenBank/DDBJ databases">
        <authorList>
            <person name="Pothier F. J."/>
        </authorList>
    </citation>
    <scope>NUCLEOTIDE SEQUENCE</scope>
    <source>
        <strain evidence="1">DAPP-PG734</strain>
    </source>
</reference>
<sequence>MMVLVTINQEFSGWRELNLSCSGLIIKVKLFSFSGSDYQTYYQNVLVENCTLPGRG</sequence>
<protein>
    <submittedName>
        <fullName evidence="1">Uncharacterized protein</fullName>
    </submittedName>
</protein>
<dbReference type="EMBL" id="OW970315">
    <property type="protein sequence ID" value="CAH6205720.1"/>
    <property type="molecule type" value="Genomic_DNA"/>
</dbReference>
<dbReference type="AlphaFoldDB" id="A0AAN2FD72"/>
<name>A0AAN2FD72_ENTAG</name>
<accession>A0AAN2FD72</accession>